<protein>
    <submittedName>
        <fullName evidence="4">Coiled-coil domain-containing protein 170 isoform X9</fullName>
    </submittedName>
</protein>
<evidence type="ECO:0000313" key="4">
    <source>
        <dbReference type="RefSeq" id="XP_072623940.1"/>
    </source>
</evidence>
<proteinExistence type="predicted"/>
<evidence type="ECO:0000313" key="3">
    <source>
        <dbReference type="Proteomes" id="UP001652641"/>
    </source>
</evidence>
<name>A0ABM5BA74_VULVU</name>
<feature type="coiled-coil region" evidence="1">
    <location>
        <begin position="62"/>
        <end position="145"/>
    </location>
</feature>
<dbReference type="InterPro" id="IPR039139">
    <property type="entry name" value="CCDC170-like"/>
</dbReference>
<evidence type="ECO:0000256" key="2">
    <source>
        <dbReference type="SAM" id="MobiDB-lite"/>
    </source>
</evidence>
<sequence length="578" mass="66852">MSSARCVAQTKEIYDHLLEVPVSRDQLNHYRNVAEDARSELAATLVKFECAQSELRDLRSKLLSKEAFCQELKAEMENYKENNARKSSLLTSLRDRVQELEEESAALTASKIRTEITAHTAIKENQELKKKVAELDESFQKCLKENEENKSQVSKNCRQHEEFLAQLGDCLDPDKKNEKASYEDLILKDLLSAVETKEALEMEVRILQERLLAGQQVWDASKQELNLLKKRFCELEKSLEASVDAAAASRSQYFSFREKVAALLRGSWGTTGPKEDAILERIREITSQEESRKKYLKFLDQLSEKMKLDQMAAELGFDMRLDVVLARTEQLVRLESNAVIENKTLAYNLQRKLRTQKERLESKELHMSLLRQKIAQLEGEKQVRSALAVERDEASLTLRKLQKKVERLQKELSVCREANTELKAKLADTSELKIKTLEQTKAIEDLNKSRDKLEKMKEKAEKKLTSVKSELDTTEREAQEDKERAKNMIEVVTSEMKTLKKSLEEVERREKQLVDFREVISKMLGLNMTSLALPDYEIIRCLERLIHSHQHYFVTCACLQDVPPRGERHTQSHLKLLH</sequence>
<keyword evidence="3" id="KW-1185">Reference proteome</keyword>
<dbReference type="GeneID" id="112919528"/>
<dbReference type="PANTHER" id="PTHR18863">
    <property type="entry name" value="TSEC-2-RELATED"/>
    <property type="match status" value="1"/>
</dbReference>
<dbReference type="Proteomes" id="UP001652641">
    <property type="component" value="Chromosome 1"/>
</dbReference>
<reference evidence="3" key="1">
    <citation type="submission" date="2025-05" db="UniProtKB">
        <authorList>
            <consortium name="RefSeq"/>
        </authorList>
    </citation>
    <scope>NUCLEOTIDE SEQUENCE [LARGE SCALE GENOMIC DNA]</scope>
</reference>
<keyword evidence="1" id="KW-0175">Coiled coil</keyword>
<organism evidence="3 4">
    <name type="scientific">Vulpes vulpes</name>
    <name type="common">Red fox</name>
    <dbReference type="NCBI Taxonomy" id="9627"/>
    <lineage>
        <taxon>Eukaryota</taxon>
        <taxon>Metazoa</taxon>
        <taxon>Chordata</taxon>
        <taxon>Craniata</taxon>
        <taxon>Vertebrata</taxon>
        <taxon>Euteleostomi</taxon>
        <taxon>Mammalia</taxon>
        <taxon>Eutheria</taxon>
        <taxon>Laurasiatheria</taxon>
        <taxon>Carnivora</taxon>
        <taxon>Caniformia</taxon>
        <taxon>Canidae</taxon>
        <taxon>Vulpes</taxon>
    </lineage>
</organism>
<accession>A0ABM5BA74</accession>
<dbReference type="RefSeq" id="XP_072623940.1">
    <property type="nucleotide sequence ID" value="XM_072767839.1"/>
</dbReference>
<feature type="region of interest" description="Disordered" evidence="2">
    <location>
        <begin position="461"/>
        <end position="483"/>
    </location>
</feature>
<gene>
    <name evidence="4" type="primary">CCDC170</name>
</gene>
<evidence type="ECO:0000256" key="1">
    <source>
        <dbReference type="SAM" id="Coils"/>
    </source>
</evidence>
<dbReference type="PANTHER" id="PTHR18863:SF4">
    <property type="entry name" value="COILED-COIL DOMAIN-CONTAINING PROTEIN 170"/>
    <property type="match status" value="1"/>
</dbReference>
<reference evidence="4" key="2">
    <citation type="submission" date="2025-08" db="UniProtKB">
        <authorList>
            <consortium name="RefSeq"/>
        </authorList>
    </citation>
    <scope>IDENTIFICATION</scope>
    <source>
        <tissue evidence="4">Cell line</tissue>
    </source>
</reference>